<dbReference type="Proteomes" id="UP000549052">
    <property type="component" value="Unassembled WGS sequence"/>
</dbReference>
<dbReference type="AlphaFoldDB" id="A0A839EK62"/>
<dbReference type="Gene3D" id="6.10.250.730">
    <property type="match status" value="1"/>
</dbReference>
<evidence type="ECO:0008006" key="3">
    <source>
        <dbReference type="Google" id="ProtNLM"/>
    </source>
</evidence>
<sequence length="134" mass="15306">MIETLWFSRDIGMDQWRCGFTYYARFPVNFAIDALQIGTSFNGLRFKAMKNAQFKPVTVESLHSFKLRNIGSVAEAAEFLSSDWPGERGRIYLLAWMACNEAMEGHASAAMVRSIFVQATMEADIYVENTTWVR</sequence>
<dbReference type="Pfam" id="PF06169">
    <property type="entry name" value="DUF982"/>
    <property type="match status" value="1"/>
</dbReference>
<accession>A0A839EK62</accession>
<dbReference type="InterPro" id="IPR010385">
    <property type="entry name" value="DUF982"/>
</dbReference>
<comment type="caution">
    <text evidence="1">The sequence shown here is derived from an EMBL/GenBank/DDBJ whole genome shotgun (WGS) entry which is preliminary data.</text>
</comment>
<organism evidence="1 2">
    <name type="scientific">Phyllobacterium myrsinacearum</name>
    <dbReference type="NCBI Taxonomy" id="28101"/>
    <lineage>
        <taxon>Bacteria</taxon>
        <taxon>Pseudomonadati</taxon>
        <taxon>Pseudomonadota</taxon>
        <taxon>Alphaproteobacteria</taxon>
        <taxon>Hyphomicrobiales</taxon>
        <taxon>Phyllobacteriaceae</taxon>
        <taxon>Phyllobacterium</taxon>
    </lineage>
</organism>
<dbReference type="EMBL" id="JACGXN010000009">
    <property type="protein sequence ID" value="MBA8880813.1"/>
    <property type="molecule type" value="Genomic_DNA"/>
</dbReference>
<protein>
    <recommendedName>
        <fullName evidence="3">DUF982 domain-containing protein</fullName>
    </recommendedName>
</protein>
<name>A0A839EK62_9HYPH</name>
<reference evidence="1 2" key="1">
    <citation type="submission" date="2020-07" db="EMBL/GenBank/DDBJ databases">
        <title>Genomic Encyclopedia of Type Strains, Phase IV (KMG-V): Genome sequencing to study the core and pangenomes of soil and plant-associated prokaryotes.</title>
        <authorList>
            <person name="Whitman W."/>
        </authorList>
    </citation>
    <scope>NUCLEOTIDE SEQUENCE [LARGE SCALE GENOMIC DNA]</scope>
    <source>
        <strain evidence="1 2">AN3</strain>
    </source>
</reference>
<gene>
    <name evidence="1" type="ORF">FHW16_004538</name>
</gene>
<proteinExistence type="predicted"/>
<dbReference type="RefSeq" id="WP_182551440.1">
    <property type="nucleotide sequence ID" value="NZ_JACGXN010000009.1"/>
</dbReference>
<evidence type="ECO:0000313" key="1">
    <source>
        <dbReference type="EMBL" id="MBA8880813.1"/>
    </source>
</evidence>
<evidence type="ECO:0000313" key="2">
    <source>
        <dbReference type="Proteomes" id="UP000549052"/>
    </source>
</evidence>
<keyword evidence="2" id="KW-1185">Reference proteome</keyword>